<feature type="transmembrane region" description="Helical" evidence="8">
    <location>
        <begin position="88"/>
        <end position="115"/>
    </location>
</feature>
<evidence type="ECO:0000256" key="7">
    <source>
        <dbReference type="SAM" id="MobiDB-lite"/>
    </source>
</evidence>
<evidence type="ECO:0000256" key="5">
    <source>
        <dbReference type="ARBA" id="ARBA00023065"/>
    </source>
</evidence>
<dbReference type="PANTHER" id="PTHR31563:SF10">
    <property type="entry name" value="ION CHANNEL POLLUX-RELATED"/>
    <property type="match status" value="1"/>
</dbReference>
<evidence type="ECO:0000256" key="4">
    <source>
        <dbReference type="ARBA" id="ARBA00022989"/>
    </source>
</evidence>
<dbReference type="EMBL" id="CP024985">
    <property type="protein sequence ID" value="ATZ29145.1"/>
    <property type="molecule type" value="Genomic_DNA"/>
</dbReference>
<dbReference type="KEGG" id="slx:SLAV_36900"/>
<comment type="subcellular location">
    <subcellularLocation>
        <location evidence="1">Endomembrane system</location>
        <topology evidence="1">Multi-pass membrane protein</topology>
    </subcellularLocation>
</comment>
<dbReference type="InterPro" id="IPR010420">
    <property type="entry name" value="CASTOR/POLLUX/SYM8_dom"/>
</dbReference>
<dbReference type="GeneID" id="49388338"/>
<evidence type="ECO:0000256" key="2">
    <source>
        <dbReference type="ARBA" id="ARBA00022448"/>
    </source>
</evidence>
<keyword evidence="10" id="KW-1185">Reference proteome</keyword>
<dbReference type="Gene3D" id="3.40.50.720">
    <property type="entry name" value="NAD(P)-binding Rossmann-like Domain"/>
    <property type="match status" value="2"/>
</dbReference>
<evidence type="ECO:0000313" key="10">
    <source>
        <dbReference type="Proteomes" id="UP000231791"/>
    </source>
</evidence>
<proteinExistence type="predicted"/>
<feature type="region of interest" description="Disordered" evidence="7">
    <location>
        <begin position="666"/>
        <end position="690"/>
    </location>
</feature>
<feature type="compositionally biased region" description="Basic and acidic residues" evidence="7">
    <location>
        <begin position="680"/>
        <end position="690"/>
    </location>
</feature>
<keyword evidence="2" id="KW-0813">Transport</keyword>
<evidence type="ECO:0000256" key="3">
    <source>
        <dbReference type="ARBA" id="ARBA00022692"/>
    </source>
</evidence>
<keyword evidence="4 8" id="KW-1133">Transmembrane helix</keyword>
<dbReference type="Proteomes" id="UP000231791">
    <property type="component" value="Chromosome"/>
</dbReference>
<reference evidence="9 10" key="1">
    <citation type="submission" date="2017-11" db="EMBL/GenBank/DDBJ databases">
        <title>Complete genome sequence of Streptomyces lavendulae subsp. lavendulae CCM 3239 (formerly 'Streptomyces aureofaciens CCM 3239'), the producer of the angucycline-type antibiotic auricin.</title>
        <authorList>
            <person name="Busche T."/>
            <person name="Novakova R."/>
            <person name="Al'Dilaimi A."/>
            <person name="Homerova D."/>
            <person name="Feckova L."/>
            <person name="Rezuchova B."/>
            <person name="Mingyar E."/>
            <person name="Csolleiova D."/>
            <person name="Bekeova C."/>
            <person name="Winkler A."/>
            <person name="Sevcikova B."/>
            <person name="Kalinowski J."/>
            <person name="Kormanec J."/>
            <person name="Ruckert C."/>
        </authorList>
    </citation>
    <scope>NUCLEOTIDE SEQUENCE [LARGE SCALE GENOMIC DNA]</scope>
    <source>
        <strain evidence="9 10">CCM 3239</strain>
    </source>
</reference>
<dbReference type="RefSeq" id="WP_063760264.1">
    <property type="nucleotide sequence ID" value="NZ_CP024985.1"/>
</dbReference>
<keyword evidence="5" id="KW-0406">Ion transport</keyword>
<evidence type="ECO:0000256" key="8">
    <source>
        <dbReference type="SAM" id="Phobius"/>
    </source>
</evidence>
<accession>A0A2K8PU13</accession>
<name>A0A2K8PU13_STRLA</name>
<dbReference type="PANTHER" id="PTHR31563">
    <property type="entry name" value="ION CHANNEL POLLUX-RELATED"/>
    <property type="match status" value="1"/>
</dbReference>
<sequence>MTGRRTTARRASPAWPRLRYWFDTIVARGTAVLIGWLTLMCLAIVVPASAALVWARQDGPTTWSEQVVAVWVSVGQTLKIGGAVGRPLYVLMSVLLALVALLFVSTLVSLITNGLNDKVLALRRGRSTVLEARHTVLLGWSDQVFPIISELVEANSNRRRAVIAVLGPKDKAEMEDEIATAVGRLGHTRLICRSGVTTDPAVVSLVSPESARAVLVLTHEGEDGDAHVVKTLLAVDAAVRGRGSPAVVAAVRDGRHKRAADLAAGPRGKVLDIEDVTARLVAQTCCEPGLSLVYQELLDFDGDEIYTVADPTLTGRTFGELLLAYDTSSVIGLLRRAGSRADEDADGLGGSGRSRLELNPATDSVLGEGDRIVLITEDDDTATPAAEPLAVDGRAIVAPPRTLRPPERFLLLGWNHRAPLIIDQLDASVPPGSVLVVMAEGEECLREADRCARAPDRRMRVDVHRGDITDPRVLDDLDVLSFDRAVVLGYDVRDTAPGALTGDDRTLVTLLHLRALEEAAGRDLAVVTEMTDDRSRLLAPAREGADFIVGGRLISLLMTQIAENRHLAAVFDGLFSADGDTIHLRPATEYVRPGYPVGFATVVESGRRQGHCVIGYRLHEAVAQGPSYGVRLNPDKRERLAFGPEDSVIVLAPGAGATTHRERCRTVPGARAGGLPGRPPGRDDGPGGGW</sequence>
<dbReference type="AlphaFoldDB" id="A0A2K8PU13"/>
<organism evidence="9 10">
    <name type="scientific">Streptomyces lavendulae subsp. lavendulae</name>
    <dbReference type="NCBI Taxonomy" id="58340"/>
    <lineage>
        <taxon>Bacteria</taxon>
        <taxon>Bacillati</taxon>
        <taxon>Actinomycetota</taxon>
        <taxon>Actinomycetes</taxon>
        <taxon>Kitasatosporales</taxon>
        <taxon>Streptomycetaceae</taxon>
        <taxon>Streptomyces</taxon>
    </lineage>
</organism>
<evidence type="ECO:0000256" key="1">
    <source>
        <dbReference type="ARBA" id="ARBA00004127"/>
    </source>
</evidence>
<keyword evidence="3 8" id="KW-0812">Transmembrane</keyword>
<dbReference type="GO" id="GO:0012505">
    <property type="term" value="C:endomembrane system"/>
    <property type="evidence" value="ECO:0007669"/>
    <property type="project" value="UniProtKB-SubCell"/>
</dbReference>
<keyword evidence="6 8" id="KW-0472">Membrane</keyword>
<dbReference type="GO" id="GO:0006811">
    <property type="term" value="P:monoatomic ion transport"/>
    <property type="evidence" value="ECO:0007669"/>
    <property type="project" value="UniProtKB-KW"/>
</dbReference>
<evidence type="ECO:0000313" key="9">
    <source>
        <dbReference type="EMBL" id="ATZ29145.1"/>
    </source>
</evidence>
<dbReference type="Pfam" id="PF06241">
    <property type="entry name" value="Castor_Poll_mid"/>
    <property type="match status" value="1"/>
</dbReference>
<gene>
    <name evidence="9" type="ORF">SLAV_36900</name>
</gene>
<protein>
    <submittedName>
        <fullName evidence="9">Uncharacterized protein</fullName>
    </submittedName>
</protein>
<dbReference type="InterPro" id="IPR044849">
    <property type="entry name" value="CASTOR/POLLUX/SYM8-like"/>
</dbReference>
<feature type="transmembrane region" description="Helical" evidence="8">
    <location>
        <begin position="25"/>
        <end position="55"/>
    </location>
</feature>
<evidence type="ECO:0000256" key="6">
    <source>
        <dbReference type="ARBA" id="ARBA00023136"/>
    </source>
</evidence>